<dbReference type="EMBL" id="JABTEG010000004">
    <property type="protein sequence ID" value="KAG4305219.1"/>
    <property type="molecule type" value="Genomic_DNA"/>
</dbReference>
<dbReference type="Proteomes" id="UP000768646">
    <property type="component" value="Unassembled WGS sequence"/>
</dbReference>
<name>A0ACB7CEB8_9ASCO</name>
<organism evidence="1 2">
    <name type="scientific">Pneumocystis oryctolagi</name>
    <dbReference type="NCBI Taxonomy" id="42067"/>
    <lineage>
        <taxon>Eukaryota</taxon>
        <taxon>Fungi</taxon>
        <taxon>Dikarya</taxon>
        <taxon>Ascomycota</taxon>
        <taxon>Taphrinomycotina</taxon>
        <taxon>Pneumocystomycetes</taxon>
        <taxon>Pneumocystaceae</taxon>
        <taxon>Pneumocystis</taxon>
    </lineage>
</organism>
<evidence type="ECO:0000313" key="1">
    <source>
        <dbReference type="EMBL" id="KAG4305219.1"/>
    </source>
</evidence>
<protein>
    <submittedName>
        <fullName evidence="1">Uncharacterized protein</fullName>
    </submittedName>
</protein>
<comment type="caution">
    <text evidence="1">The sequence shown here is derived from an EMBL/GenBank/DDBJ whole genome shotgun (WGS) entry which is preliminary data.</text>
</comment>
<sequence>MDKFKTLSTDQPHKEIEEDDISSLLVVILDTNPFGWDALSEYITFDSAIKEFLVFLNAHLSLNQSNDLAVLASHTNFVQYLYPSVQTPSKNNKDISEGEKIYQKSNIYRPFYLMNEQIKENLEKLINKANEQDEDIPSTMIGGSLCMALAYINRAMQNVEKNRLKARILIISVSSDITFQYVPIMNCIFGAQKKKIPIDVCKIGGDTVFLQQASDATKGIYLHLDKPKSLLQYLMMVFLPDQKVRQHLALPFQLNVDFRAACFCHKKILDIGFVCSVCLSIFCVIYPKCLTCDTIFDANTLQKNIYHLSSNTLEKKT</sequence>
<gene>
    <name evidence="1" type="ORF">PORY_001389</name>
</gene>
<accession>A0ACB7CEB8</accession>
<keyword evidence="2" id="KW-1185">Reference proteome</keyword>
<reference evidence="1 2" key="1">
    <citation type="journal article" date="2021" name="Commun. Biol.">
        <title>Genomic insights into the host specific adaptation of the Pneumocystis genus.</title>
        <authorList>
            <person name="Cisse O.H."/>
            <person name="Ma L."/>
            <person name="Dekker J.P."/>
            <person name="Khil P.P."/>
            <person name="Youn J.-H."/>
            <person name="Brenchley J.M."/>
            <person name="Blair R."/>
            <person name="Pahar B."/>
            <person name="Chabe M."/>
            <person name="Van Rompay K.K.A."/>
            <person name="Keesler R."/>
            <person name="Sukura A."/>
            <person name="Hirsch V."/>
            <person name="Kutty G."/>
            <person name="Liu Y."/>
            <person name="Peng L."/>
            <person name="Chen J."/>
            <person name="Song J."/>
            <person name="Weissenbacher-Lang C."/>
            <person name="Xu J."/>
            <person name="Upham N.S."/>
            <person name="Stajich J.E."/>
            <person name="Cuomo C.A."/>
            <person name="Cushion M.T."/>
            <person name="Kovacs J.A."/>
        </authorList>
    </citation>
    <scope>NUCLEOTIDE SEQUENCE [LARGE SCALE GENOMIC DNA]</scope>
    <source>
        <strain evidence="1 2">RABM</strain>
    </source>
</reference>
<evidence type="ECO:0000313" key="2">
    <source>
        <dbReference type="Proteomes" id="UP000768646"/>
    </source>
</evidence>
<proteinExistence type="predicted"/>